<accession>A0ABV1L0B6</accession>
<dbReference type="EMBL" id="JASKHM010000014">
    <property type="protein sequence ID" value="MEQ4485212.1"/>
    <property type="molecule type" value="Genomic_DNA"/>
</dbReference>
<sequence length="453" mass="50220">MSVTETLISKIVDANDIPALDRFGIQREHLLTETERKSYDFLRKYSAENQGNAPSYAVLIQNVPDFVYIPNVTDSYEYLSRQIKESYGKRSIGEFLNDGSGEIARKYAEIGKTATLDEFISLLTGKFSEITIGTNVPVSPGKSLLEISQEFRAEYEKRKAGKSFKLWRTPFASLNESIGGLYSGDIYGIMAESGRGKTYLSEVITDELLRQGARVLVKSYEVKSYPWVSRLISIITAREGAVSHADIAQKVGLPNKAILSGNLEGDIETYFFDVLAALNEYYPGTLYLQAKSDAGLTRTLADLDRELHMTELDAVIIDAFYNLDDCYGRNANKTAGGAAEQAARKLERIIGEHDVVGIYTVQAHTERQETEEGEHRTLKLPQRDQMKTTKALLEITTNLFTFDAVNGNGRLGVDKGRNGGEGFTVELVALMDYGVLRELPTGTEAAAQFVGNF</sequence>
<dbReference type="InterPro" id="IPR027417">
    <property type="entry name" value="P-loop_NTPase"/>
</dbReference>
<proteinExistence type="predicted"/>
<keyword evidence="2" id="KW-1185">Reference proteome</keyword>
<gene>
    <name evidence="1" type="ORF">QJS35_22755</name>
</gene>
<organism evidence="1 2">
    <name type="scientific">Cohnella silvisoli</name>
    <dbReference type="NCBI Taxonomy" id="2873699"/>
    <lineage>
        <taxon>Bacteria</taxon>
        <taxon>Bacillati</taxon>
        <taxon>Bacillota</taxon>
        <taxon>Bacilli</taxon>
        <taxon>Bacillales</taxon>
        <taxon>Paenibacillaceae</taxon>
        <taxon>Cohnella</taxon>
    </lineage>
</organism>
<comment type="caution">
    <text evidence="1">The sequence shown here is derived from an EMBL/GenBank/DDBJ whole genome shotgun (WGS) entry which is preliminary data.</text>
</comment>
<dbReference type="Gene3D" id="3.40.50.300">
    <property type="entry name" value="P-loop containing nucleotide triphosphate hydrolases"/>
    <property type="match status" value="1"/>
</dbReference>
<evidence type="ECO:0000313" key="2">
    <source>
        <dbReference type="Proteomes" id="UP001493487"/>
    </source>
</evidence>
<dbReference type="RefSeq" id="WP_232187355.1">
    <property type="nucleotide sequence ID" value="NZ_JAIOAP010000012.1"/>
</dbReference>
<reference evidence="1 2" key="1">
    <citation type="journal article" date="2023" name="Genome Announc.">
        <title>Pan-Genome Analyses of the Genus Cohnella and Proposal of the Novel Species Cohnella silvisoli sp. nov., Isolated from Forest Soil.</title>
        <authorList>
            <person name="Wang C."/>
            <person name="Mao L."/>
            <person name="Bao G."/>
            <person name="Zhu H."/>
        </authorList>
    </citation>
    <scope>NUCLEOTIDE SEQUENCE [LARGE SCALE GENOMIC DNA]</scope>
    <source>
        <strain evidence="1 2">NL03-T5-1</strain>
    </source>
</reference>
<evidence type="ECO:0000313" key="1">
    <source>
        <dbReference type="EMBL" id="MEQ4485212.1"/>
    </source>
</evidence>
<dbReference type="Proteomes" id="UP001493487">
    <property type="component" value="Unassembled WGS sequence"/>
</dbReference>
<dbReference type="SUPFAM" id="SSF52540">
    <property type="entry name" value="P-loop containing nucleoside triphosphate hydrolases"/>
    <property type="match status" value="1"/>
</dbReference>
<name>A0ABV1L0B6_9BACL</name>
<protein>
    <submittedName>
        <fullName evidence="1">DnaB-like helicase C-terminal domain-containing protein</fullName>
    </submittedName>
</protein>